<keyword evidence="2" id="KW-0808">Transferase</keyword>
<dbReference type="PANTHER" id="PTHR43591:SF24">
    <property type="entry name" value="2-METHOXY-6-POLYPRENYL-1,4-BENZOQUINOL METHYLASE, MITOCHONDRIAL"/>
    <property type="match status" value="1"/>
</dbReference>
<sequence>MSRDAVAAASPAQAYQEYFGPAIFEPLAAKVLAVAPPAAGHRILDVACGTGILTRRLAEAAGPGGQVVGIDINPAMIDVARAQAATGAPVEYRHGDGIALDAPAATFDAVYCQQGLQFFPDRPAGAREMRRVLGDGGRAVVATWRGLDHHPLYAALADAEEPHLADLGVRIGRDELEAPFSLGDPDELTGLLHGAGFAHVRVHAVSLEACFADADHFVERMEYAYAAVIPRFTEDPASFAAYLQAIGRATAQVVADHRDGDTVVVPMHANIAIAA</sequence>
<keyword evidence="3" id="KW-1185">Reference proteome</keyword>
<keyword evidence="2" id="KW-0489">Methyltransferase</keyword>
<dbReference type="EC" id="2.1.1.-" evidence="2"/>
<dbReference type="GO" id="GO:0008168">
    <property type="term" value="F:methyltransferase activity"/>
    <property type="evidence" value="ECO:0007669"/>
    <property type="project" value="UniProtKB-KW"/>
</dbReference>
<dbReference type="Pfam" id="PF13649">
    <property type="entry name" value="Methyltransf_25"/>
    <property type="match status" value="1"/>
</dbReference>
<dbReference type="RefSeq" id="WP_376879614.1">
    <property type="nucleotide sequence ID" value="NZ_JBHUHP010000028.1"/>
</dbReference>
<dbReference type="SUPFAM" id="SSF53335">
    <property type="entry name" value="S-adenosyl-L-methionine-dependent methyltransferases"/>
    <property type="match status" value="1"/>
</dbReference>
<evidence type="ECO:0000259" key="1">
    <source>
        <dbReference type="Pfam" id="PF13649"/>
    </source>
</evidence>
<dbReference type="InterPro" id="IPR029063">
    <property type="entry name" value="SAM-dependent_MTases_sf"/>
</dbReference>
<dbReference type="GO" id="GO:0032259">
    <property type="term" value="P:methylation"/>
    <property type="evidence" value="ECO:0007669"/>
    <property type="project" value="UniProtKB-KW"/>
</dbReference>
<dbReference type="PANTHER" id="PTHR43591">
    <property type="entry name" value="METHYLTRANSFERASE"/>
    <property type="match status" value="1"/>
</dbReference>
<comment type="caution">
    <text evidence="2">The sequence shown here is derived from an EMBL/GenBank/DDBJ whole genome shotgun (WGS) entry which is preliminary data.</text>
</comment>
<evidence type="ECO:0000313" key="3">
    <source>
        <dbReference type="Proteomes" id="UP001597402"/>
    </source>
</evidence>
<evidence type="ECO:0000313" key="2">
    <source>
        <dbReference type="EMBL" id="MFD2093707.1"/>
    </source>
</evidence>
<gene>
    <name evidence="2" type="ORF">ACFSHS_19270</name>
</gene>
<dbReference type="EMBL" id="JBHUHP010000028">
    <property type="protein sequence ID" value="MFD2093707.1"/>
    <property type="molecule type" value="Genomic_DNA"/>
</dbReference>
<proteinExistence type="predicted"/>
<dbReference type="Gene3D" id="3.40.50.150">
    <property type="entry name" value="Vaccinia Virus protein VP39"/>
    <property type="match status" value="1"/>
</dbReference>
<organism evidence="2 3">
    <name type="scientific">Blastococcus deserti</name>
    <dbReference type="NCBI Taxonomy" id="2259033"/>
    <lineage>
        <taxon>Bacteria</taxon>
        <taxon>Bacillati</taxon>
        <taxon>Actinomycetota</taxon>
        <taxon>Actinomycetes</taxon>
        <taxon>Geodermatophilales</taxon>
        <taxon>Geodermatophilaceae</taxon>
        <taxon>Blastococcus</taxon>
    </lineage>
</organism>
<dbReference type="Proteomes" id="UP001597402">
    <property type="component" value="Unassembled WGS sequence"/>
</dbReference>
<protein>
    <submittedName>
        <fullName evidence="2">Class I SAM-dependent methyltransferase</fullName>
        <ecNumber evidence="2">2.1.1.-</ecNumber>
    </submittedName>
</protein>
<dbReference type="CDD" id="cd02440">
    <property type="entry name" value="AdoMet_MTases"/>
    <property type="match status" value="1"/>
</dbReference>
<name>A0ABW4XEN5_9ACTN</name>
<accession>A0ABW4XEN5</accession>
<reference evidence="3" key="1">
    <citation type="journal article" date="2019" name="Int. J. Syst. Evol. Microbiol.">
        <title>The Global Catalogue of Microorganisms (GCM) 10K type strain sequencing project: providing services to taxonomists for standard genome sequencing and annotation.</title>
        <authorList>
            <consortium name="The Broad Institute Genomics Platform"/>
            <consortium name="The Broad Institute Genome Sequencing Center for Infectious Disease"/>
            <person name="Wu L."/>
            <person name="Ma J."/>
        </authorList>
    </citation>
    <scope>NUCLEOTIDE SEQUENCE [LARGE SCALE GENOMIC DNA]</scope>
    <source>
        <strain evidence="3">JCM 3338</strain>
    </source>
</reference>
<feature type="domain" description="Methyltransferase" evidence="1">
    <location>
        <begin position="43"/>
        <end position="137"/>
    </location>
</feature>
<dbReference type="InterPro" id="IPR041698">
    <property type="entry name" value="Methyltransf_25"/>
</dbReference>